<feature type="non-terminal residue" evidence="1">
    <location>
        <position position="8"/>
    </location>
</feature>
<sequence>FLFMNTCE</sequence>
<protein>
    <submittedName>
        <fullName evidence="1">Uncharacterized protein</fullName>
    </submittedName>
</protein>
<evidence type="ECO:0000313" key="1">
    <source>
        <dbReference type="EMBL" id="KAF7100552.1"/>
    </source>
</evidence>
<reference evidence="1" key="1">
    <citation type="journal article" date="2017" name="Gigascience">
        <title>The first near-complete assembly of the hexaploid bread wheat genome, Triticum aestivum.</title>
        <authorList>
            <person name="Zimin A.V."/>
            <person name="Puiu D."/>
            <person name="Hall R."/>
            <person name="Kingan S."/>
            <person name="Clavijo B.J."/>
            <person name="Salzberg S.L."/>
        </authorList>
    </citation>
    <scope>NUCLEOTIDE SEQUENCE</scope>
    <source>
        <tissue evidence="1">Leaf</tissue>
    </source>
</reference>
<name>A0A9R1M4G8_WHEAT</name>
<gene>
    <name evidence="1" type="ORF">CFC21_102052</name>
</gene>
<dbReference type="Proteomes" id="UP000815260">
    <property type="component" value="Chromosome 7B"/>
</dbReference>
<feature type="non-terminal residue" evidence="1">
    <location>
        <position position="1"/>
    </location>
</feature>
<comment type="caution">
    <text evidence="1">The sequence shown here is derived from an EMBL/GenBank/DDBJ whole genome shotgun (WGS) entry which is preliminary data.</text>
</comment>
<accession>A0A9R1M4G8</accession>
<proteinExistence type="predicted"/>
<dbReference type="EMBL" id="CM022230">
    <property type="protein sequence ID" value="KAF7100552.1"/>
    <property type="molecule type" value="Genomic_DNA"/>
</dbReference>
<reference evidence="1" key="2">
    <citation type="submission" date="2020-03" db="EMBL/GenBank/DDBJ databases">
        <title>The second near-complete assembly of the hexaploid bread wheat (Triticum aestivum) genome.</title>
        <authorList>
            <person name="Zimin A.V."/>
            <person name="Puiu D."/>
            <person name="Shumante A."/>
            <person name="Alonge M."/>
            <person name="Salzberg S.L."/>
        </authorList>
    </citation>
    <scope>NUCLEOTIDE SEQUENCE</scope>
    <source>
        <tissue evidence="1">Leaf</tissue>
    </source>
</reference>
<organism evidence="1">
    <name type="scientific">Triticum aestivum</name>
    <name type="common">Wheat</name>
    <dbReference type="NCBI Taxonomy" id="4565"/>
    <lineage>
        <taxon>Eukaryota</taxon>
        <taxon>Viridiplantae</taxon>
        <taxon>Streptophyta</taxon>
        <taxon>Embryophyta</taxon>
        <taxon>Tracheophyta</taxon>
        <taxon>Spermatophyta</taxon>
        <taxon>Magnoliopsida</taxon>
        <taxon>Liliopsida</taxon>
        <taxon>Poales</taxon>
        <taxon>Poaceae</taxon>
        <taxon>BOP clade</taxon>
        <taxon>Pooideae</taxon>
        <taxon>Triticodae</taxon>
        <taxon>Triticeae</taxon>
        <taxon>Triticinae</taxon>
        <taxon>Triticum</taxon>
    </lineage>
</organism>